<organism evidence="3 4">
    <name type="scientific">Aureibacter tunicatorum</name>
    <dbReference type="NCBI Taxonomy" id="866807"/>
    <lineage>
        <taxon>Bacteria</taxon>
        <taxon>Pseudomonadati</taxon>
        <taxon>Bacteroidota</taxon>
        <taxon>Cytophagia</taxon>
        <taxon>Cytophagales</taxon>
        <taxon>Persicobacteraceae</taxon>
        <taxon>Aureibacter</taxon>
    </lineage>
</organism>
<dbReference type="EMBL" id="JAVDQD010000001">
    <property type="protein sequence ID" value="MDR6237407.1"/>
    <property type="molecule type" value="Genomic_DNA"/>
</dbReference>
<dbReference type="InterPro" id="IPR025665">
    <property type="entry name" value="Beta-barrel_OMP_2"/>
</dbReference>
<evidence type="ECO:0000313" key="3">
    <source>
        <dbReference type="EMBL" id="MDR6237407.1"/>
    </source>
</evidence>
<reference evidence="3" key="1">
    <citation type="submission" date="2023-07" db="EMBL/GenBank/DDBJ databases">
        <title>Genomic Encyclopedia of Type Strains, Phase IV (KMG-IV): sequencing the most valuable type-strain genomes for metagenomic binning, comparative biology and taxonomic classification.</title>
        <authorList>
            <person name="Goeker M."/>
        </authorList>
    </citation>
    <scope>NUCLEOTIDE SEQUENCE</scope>
    <source>
        <strain evidence="3">DSM 26174</strain>
    </source>
</reference>
<comment type="caution">
    <text evidence="3">The sequence shown here is derived from an EMBL/GenBank/DDBJ whole genome shotgun (WGS) entry which is preliminary data.</text>
</comment>
<protein>
    <recommendedName>
        <fullName evidence="2">Outer membrane protein beta-barrel domain-containing protein</fullName>
    </recommendedName>
</protein>
<name>A0AAE3XIH0_9BACT</name>
<feature type="signal peptide" evidence="1">
    <location>
        <begin position="1"/>
        <end position="25"/>
    </location>
</feature>
<feature type="domain" description="Outer membrane protein beta-barrel" evidence="2">
    <location>
        <begin position="56"/>
        <end position="208"/>
    </location>
</feature>
<proteinExistence type="predicted"/>
<evidence type="ECO:0000259" key="2">
    <source>
        <dbReference type="Pfam" id="PF13568"/>
    </source>
</evidence>
<dbReference type="RefSeq" id="WP_309936871.1">
    <property type="nucleotide sequence ID" value="NZ_AP025305.1"/>
</dbReference>
<evidence type="ECO:0000313" key="4">
    <source>
        <dbReference type="Proteomes" id="UP001185092"/>
    </source>
</evidence>
<dbReference type="Proteomes" id="UP001185092">
    <property type="component" value="Unassembled WGS sequence"/>
</dbReference>
<gene>
    <name evidence="3" type="ORF">HNQ88_000383</name>
</gene>
<dbReference type="AlphaFoldDB" id="A0AAE3XIH0"/>
<accession>A0AAE3XIH0</accession>
<keyword evidence="1" id="KW-0732">Signal</keyword>
<dbReference type="Pfam" id="PF13568">
    <property type="entry name" value="OMP_b-brl_2"/>
    <property type="match status" value="1"/>
</dbReference>
<keyword evidence="4" id="KW-1185">Reference proteome</keyword>
<evidence type="ECO:0000256" key="1">
    <source>
        <dbReference type="SAM" id="SignalP"/>
    </source>
</evidence>
<feature type="chain" id="PRO_5042269844" description="Outer membrane protein beta-barrel domain-containing protein" evidence="1">
    <location>
        <begin position="26"/>
        <end position="249"/>
    </location>
</feature>
<sequence length="249" mass="27707">MKIHMLAFQCVMAIALSIFSMDVNAQDVHLVGLRAGSSIGSIYYAPKPGGLPLPTGSQVGFLGGAFYRYFYRPHTGFHVELSYIQKGFGQNLDNFTSSPTNLIGKDVEMSINYLQIPAMSSFYIFKGKTKVIVNLGVYVAYALSGNSLRGELDSSGEVVFVNNDLDFSSINLNRLDAGVVGGAAFQRAFDFGILELEFRYSFGLNNIYNQDIETNPFNSQNLAYSFSINYLFQLKKDKSKFNYIVKKKD</sequence>